<dbReference type="AlphaFoldDB" id="A0A8X6JQM1"/>
<name>A0A8X6JQM1_NEPPI</name>
<dbReference type="Proteomes" id="UP000887013">
    <property type="component" value="Unassembled WGS sequence"/>
</dbReference>
<gene>
    <name evidence="1" type="ORF">NPIL_235251</name>
</gene>
<keyword evidence="2" id="KW-1185">Reference proteome</keyword>
<accession>A0A8X6JQM1</accession>
<sequence>MVIVLVYNRTHIRIVQHVSEIAYSQTFLPRYVFFLQNRGLPSWPTPSEKCCSVSHPEWKDILAYLVSESIDLGNDYVISVSKREEVTSSIKVRVGSVLLLILTSLDDESFPTPGDKCIWNQNHIATHKDPGLLAILIS</sequence>
<dbReference type="EMBL" id="BMAW01087456">
    <property type="protein sequence ID" value="GFS29899.1"/>
    <property type="molecule type" value="Genomic_DNA"/>
</dbReference>
<evidence type="ECO:0000313" key="1">
    <source>
        <dbReference type="EMBL" id="GFS29899.1"/>
    </source>
</evidence>
<comment type="caution">
    <text evidence="1">The sequence shown here is derived from an EMBL/GenBank/DDBJ whole genome shotgun (WGS) entry which is preliminary data.</text>
</comment>
<proteinExistence type="predicted"/>
<reference evidence="1" key="1">
    <citation type="submission" date="2020-08" db="EMBL/GenBank/DDBJ databases">
        <title>Multicomponent nature underlies the extraordinary mechanical properties of spider dragline silk.</title>
        <authorList>
            <person name="Kono N."/>
            <person name="Nakamura H."/>
            <person name="Mori M."/>
            <person name="Yoshida Y."/>
            <person name="Ohtoshi R."/>
            <person name="Malay A.D."/>
            <person name="Moran D.A.P."/>
            <person name="Tomita M."/>
            <person name="Numata K."/>
            <person name="Arakawa K."/>
        </authorList>
    </citation>
    <scope>NUCLEOTIDE SEQUENCE</scope>
</reference>
<protein>
    <submittedName>
        <fullName evidence="1">Uncharacterized protein</fullName>
    </submittedName>
</protein>
<organism evidence="1 2">
    <name type="scientific">Nephila pilipes</name>
    <name type="common">Giant wood spider</name>
    <name type="synonym">Nephila maculata</name>
    <dbReference type="NCBI Taxonomy" id="299642"/>
    <lineage>
        <taxon>Eukaryota</taxon>
        <taxon>Metazoa</taxon>
        <taxon>Ecdysozoa</taxon>
        <taxon>Arthropoda</taxon>
        <taxon>Chelicerata</taxon>
        <taxon>Arachnida</taxon>
        <taxon>Araneae</taxon>
        <taxon>Araneomorphae</taxon>
        <taxon>Entelegynae</taxon>
        <taxon>Araneoidea</taxon>
        <taxon>Nephilidae</taxon>
        <taxon>Nephila</taxon>
    </lineage>
</organism>
<evidence type="ECO:0000313" key="2">
    <source>
        <dbReference type="Proteomes" id="UP000887013"/>
    </source>
</evidence>